<dbReference type="InterPro" id="IPR020936">
    <property type="entry name" value="TrhO"/>
</dbReference>
<gene>
    <name evidence="1" type="primary">trhO</name>
    <name evidence="3" type="ORF">SAMN06273572_103240</name>
</gene>
<dbReference type="AlphaFoldDB" id="A0A2C9CSN6"/>
<dbReference type="Gene3D" id="3.40.250.10">
    <property type="entry name" value="Rhodanese-like domain"/>
    <property type="match status" value="1"/>
</dbReference>
<keyword evidence="1" id="KW-0819">tRNA processing</keyword>
<evidence type="ECO:0000256" key="1">
    <source>
        <dbReference type="HAMAP-Rule" id="MF_00469"/>
    </source>
</evidence>
<comment type="function">
    <text evidence="1">Catalyzes oxygen-dependent 5-hydroxyuridine (ho5U) modification at position 34 in tRNAs.</text>
</comment>
<accession>A0A2C9CSN6</accession>
<dbReference type="PANTHER" id="PTHR43268:SF3">
    <property type="entry name" value="RHODANESE-LIKE DOMAIN-CONTAINING PROTEIN 7-RELATED"/>
    <property type="match status" value="1"/>
</dbReference>
<keyword evidence="1" id="KW-0560">Oxidoreductase</keyword>
<dbReference type="SMART" id="SM00450">
    <property type="entry name" value="RHOD"/>
    <property type="match status" value="1"/>
</dbReference>
<comment type="similarity">
    <text evidence="1">Belongs to the TrhO family.</text>
</comment>
<dbReference type="PROSITE" id="PS50206">
    <property type="entry name" value="RHODANESE_3"/>
    <property type="match status" value="1"/>
</dbReference>
<dbReference type="PANTHER" id="PTHR43268">
    <property type="entry name" value="THIOSULFATE SULFURTRANSFERASE/RHODANESE-LIKE DOMAIN-CONTAINING PROTEIN 2"/>
    <property type="match status" value="1"/>
</dbReference>
<sequence>MNTFEASKIAALYRFARIEAPDSLRTTLEHQLRELGVHGILLVAAEGINGTLAGPAQAIDDMVALLRTIPGCEDLEPKYSYADKQPFRRLRVRLKQEIVTLGAGEVDPNAAVGRYVAPDDWNDLIADPDVVLIDTRNDYEVAVGTFEGAIDPATRSFGEFPEWWAQNAEKFEGKKIAMFCTGGIRCEKSTSWLIGQGVEQVYHLQGGILKYLEEVPEENSTWNGECFVFDERVSVGHGLERGPYVLCAGCRRPVAPEDMDRPGYEHGVSCHQCIDERTDGDRARFRERQRQIDLAAARGEAHLAGQKPQD</sequence>
<dbReference type="NCBIfam" id="NF001136">
    <property type="entry name" value="PRK00142.1-4"/>
    <property type="match status" value="1"/>
</dbReference>
<dbReference type="GO" id="GO:0016705">
    <property type="term" value="F:oxidoreductase activity, acting on paired donors, with incorporation or reduction of molecular oxygen"/>
    <property type="evidence" value="ECO:0007669"/>
    <property type="project" value="UniProtKB-UniRule"/>
</dbReference>
<dbReference type="HAMAP" id="MF_00469">
    <property type="entry name" value="TrhO"/>
    <property type="match status" value="1"/>
</dbReference>
<organism evidence="3 4">
    <name type="scientific">Pontivivens marinum</name>
    <dbReference type="NCBI Taxonomy" id="1690039"/>
    <lineage>
        <taxon>Bacteria</taxon>
        <taxon>Pseudomonadati</taxon>
        <taxon>Pseudomonadota</taxon>
        <taxon>Alphaproteobacteria</taxon>
        <taxon>Rhodobacterales</taxon>
        <taxon>Paracoccaceae</taxon>
        <taxon>Pontivivens</taxon>
    </lineage>
</organism>
<dbReference type="Proteomes" id="UP000220034">
    <property type="component" value="Unassembled WGS sequence"/>
</dbReference>
<dbReference type="RefSeq" id="WP_097929760.1">
    <property type="nucleotide sequence ID" value="NZ_OCTN01000003.1"/>
</dbReference>
<comment type="catalytic activity">
    <reaction evidence="1">
        <text>uridine(34) in tRNA + AH2 + O2 = 5-hydroxyuridine(34) in tRNA + A + H2O</text>
        <dbReference type="Rhea" id="RHEA:64224"/>
        <dbReference type="Rhea" id="RHEA-COMP:11727"/>
        <dbReference type="Rhea" id="RHEA-COMP:13381"/>
        <dbReference type="ChEBI" id="CHEBI:13193"/>
        <dbReference type="ChEBI" id="CHEBI:15377"/>
        <dbReference type="ChEBI" id="CHEBI:15379"/>
        <dbReference type="ChEBI" id="CHEBI:17499"/>
        <dbReference type="ChEBI" id="CHEBI:65315"/>
        <dbReference type="ChEBI" id="CHEBI:136877"/>
    </reaction>
</comment>
<dbReference type="SUPFAM" id="SSF52821">
    <property type="entry name" value="Rhodanese/Cell cycle control phosphatase"/>
    <property type="match status" value="1"/>
</dbReference>
<evidence type="ECO:0000313" key="3">
    <source>
        <dbReference type="EMBL" id="SOH94210.1"/>
    </source>
</evidence>
<reference evidence="4" key="1">
    <citation type="submission" date="2017-09" db="EMBL/GenBank/DDBJ databases">
        <authorList>
            <person name="Varghese N."/>
            <person name="Submissions S."/>
        </authorList>
    </citation>
    <scope>NUCLEOTIDE SEQUENCE [LARGE SCALE GENOMIC DNA]</scope>
    <source>
        <strain evidence="4">C7</strain>
    </source>
</reference>
<evidence type="ECO:0000259" key="2">
    <source>
        <dbReference type="PROSITE" id="PS50206"/>
    </source>
</evidence>
<dbReference type="InterPro" id="IPR036873">
    <property type="entry name" value="Rhodanese-like_dom_sf"/>
</dbReference>
<dbReference type="Pfam" id="PF17773">
    <property type="entry name" value="UPF0176_N"/>
    <property type="match status" value="1"/>
</dbReference>
<dbReference type="EMBL" id="OCTN01000003">
    <property type="protein sequence ID" value="SOH94210.1"/>
    <property type="molecule type" value="Genomic_DNA"/>
</dbReference>
<dbReference type="CDD" id="cd01518">
    <property type="entry name" value="RHOD_YceA"/>
    <property type="match status" value="1"/>
</dbReference>
<proteinExistence type="inferred from homology"/>
<feature type="domain" description="Rhodanese" evidence="2">
    <location>
        <begin position="126"/>
        <end position="220"/>
    </location>
</feature>
<name>A0A2C9CSN6_9RHOB</name>
<dbReference type="Gene3D" id="3.30.70.100">
    <property type="match status" value="1"/>
</dbReference>
<evidence type="ECO:0000313" key="4">
    <source>
        <dbReference type="Proteomes" id="UP000220034"/>
    </source>
</evidence>
<dbReference type="OrthoDB" id="9778326at2"/>
<dbReference type="EC" id="1.14.-.-" evidence="1"/>
<keyword evidence="4" id="KW-1185">Reference proteome</keyword>
<dbReference type="GO" id="GO:0006400">
    <property type="term" value="P:tRNA modification"/>
    <property type="evidence" value="ECO:0007669"/>
    <property type="project" value="UniProtKB-UniRule"/>
</dbReference>
<protein>
    <recommendedName>
        <fullName evidence="1">tRNA uridine(34) hydroxylase</fullName>
        <ecNumber evidence="1">1.14.-.-</ecNumber>
    </recommendedName>
    <alternativeName>
        <fullName evidence="1">tRNA hydroxylation protein O</fullName>
    </alternativeName>
</protein>
<dbReference type="InterPro" id="IPR040503">
    <property type="entry name" value="TRHO_N"/>
</dbReference>
<dbReference type="Pfam" id="PF00581">
    <property type="entry name" value="Rhodanese"/>
    <property type="match status" value="1"/>
</dbReference>
<dbReference type="InterPro" id="IPR001763">
    <property type="entry name" value="Rhodanese-like_dom"/>
</dbReference>